<organism evidence="2 3">
    <name type="scientific">Anabaena azotica FACHB-119</name>
    <dbReference type="NCBI Taxonomy" id="947527"/>
    <lineage>
        <taxon>Bacteria</taxon>
        <taxon>Bacillati</taxon>
        <taxon>Cyanobacteriota</taxon>
        <taxon>Cyanophyceae</taxon>
        <taxon>Nostocales</taxon>
        <taxon>Nostocaceae</taxon>
        <taxon>Anabaena</taxon>
        <taxon>Anabaena azotica</taxon>
    </lineage>
</organism>
<protein>
    <submittedName>
        <fullName evidence="2">S-layer protein</fullName>
    </submittedName>
</protein>
<sequence>MKHQTLATAIVIAITGIFTGVNAQERTNQEPEKSTPVIEACIQNRAETLPNPFSDVPENHWAFKAVMTMHYCGAFRQATPPKLFPKLKPTEGQQQSKPEN</sequence>
<comment type="caution">
    <text evidence="2">The sequence shown here is derived from an EMBL/GenBank/DDBJ whole genome shotgun (WGS) entry which is preliminary data.</text>
</comment>
<dbReference type="RefSeq" id="WP_190468684.1">
    <property type="nucleotide sequence ID" value="NZ_JACJSG010000007.1"/>
</dbReference>
<evidence type="ECO:0000313" key="2">
    <source>
        <dbReference type="EMBL" id="MBD2500252.1"/>
    </source>
</evidence>
<feature type="region of interest" description="Disordered" evidence="1">
    <location>
        <begin position="81"/>
        <end position="100"/>
    </location>
</feature>
<dbReference type="Proteomes" id="UP000661112">
    <property type="component" value="Unassembled WGS sequence"/>
</dbReference>
<accession>A0ABR8CZI2</accession>
<dbReference type="EMBL" id="JACJSG010000007">
    <property type="protein sequence ID" value="MBD2500252.1"/>
    <property type="molecule type" value="Genomic_DNA"/>
</dbReference>
<keyword evidence="3" id="KW-1185">Reference proteome</keyword>
<proteinExistence type="predicted"/>
<evidence type="ECO:0000313" key="3">
    <source>
        <dbReference type="Proteomes" id="UP000661112"/>
    </source>
</evidence>
<evidence type="ECO:0000256" key="1">
    <source>
        <dbReference type="SAM" id="MobiDB-lite"/>
    </source>
</evidence>
<gene>
    <name evidence="2" type="ORF">H6G83_06390</name>
</gene>
<feature type="compositionally biased region" description="Polar residues" evidence="1">
    <location>
        <begin position="91"/>
        <end position="100"/>
    </location>
</feature>
<reference evidence="2 3" key="1">
    <citation type="journal article" date="2020" name="ISME J.">
        <title>Comparative genomics reveals insights into cyanobacterial evolution and habitat adaptation.</title>
        <authorList>
            <person name="Chen M.Y."/>
            <person name="Teng W.K."/>
            <person name="Zhao L."/>
            <person name="Hu C.X."/>
            <person name="Zhou Y.K."/>
            <person name="Han B.P."/>
            <person name="Song L.R."/>
            <person name="Shu W.S."/>
        </authorList>
    </citation>
    <scope>NUCLEOTIDE SEQUENCE [LARGE SCALE GENOMIC DNA]</scope>
    <source>
        <strain evidence="2 3">FACHB-119</strain>
    </source>
</reference>
<name>A0ABR8CZI2_9NOST</name>